<dbReference type="AlphaFoldDB" id="A0A3P4AXE6"/>
<dbReference type="OrthoDB" id="8678477at2"/>
<evidence type="ECO:0000256" key="2">
    <source>
        <dbReference type="SAM" id="SignalP"/>
    </source>
</evidence>
<comment type="similarity">
    <text evidence="1">Belongs to the UPF0065 (bug) family.</text>
</comment>
<dbReference type="InterPro" id="IPR005064">
    <property type="entry name" value="BUG"/>
</dbReference>
<dbReference type="InterPro" id="IPR042100">
    <property type="entry name" value="Bug_dom1"/>
</dbReference>
<accession>A0A3P4AXE6</accession>
<evidence type="ECO:0000313" key="4">
    <source>
        <dbReference type="Proteomes" id="UP000277294"/>
    </source>
</evidence>
<feature type="chain" id="PRO_5018119575" evidence="2">
    <location>
        <begin position="29"/>
        <end position="328"/>
    </location>
</feature>
<sequence length="328" mass="33923">MTSSSLSRRVLLLATAAATLGASPLLHAQTDYPSRPITLVVGYPAGGSTDLTARLVGAELSKQIGEHVIIENVGGAGGAIGAQRVAKAAPDGYTLLLGASNEMAIARLINKAIKYDGLKDFTPVGLVSTQPLVMVTSAASDVKTIPDFLSSVRANPGQSSFGSSGVGTSLHLGGESLKKAAGLELVHVPYRGVAPLTSDLLGGQLQYGVFVLSSALPNIRAGKLVPLGLLQKSRSAMAPQIPTFAEAAGLKDVDMNVWFALYGPAGMPAALTGKLRTALAKVLQAPEFRAKMEESGSTVADPGIDLSEFQAAETAKYRRIVEFAKIEG</sequence>
<dbReference type="EMBL" id="UWPJ01000008">
    <property type="protein sequence ID" value="VCU68733.1"/>
    <property type="molecule type" value="Genomic_DNA"/>
</dbReference>
<dbReference type="SUPFAM" id="SSF53850">
    <property type="entry name" value="Periplasmic binding protein-like II"/>
    <property type="match status" value="1"/>
</dbReference>
<dbReference type="Proteomes" id="UP000277294">
    <property type="component" value="Unassembled WGS sequence"/>
</dbReference>
<dbReference type="Gene3D" id="3.40.190.150">
    <property type="entry name" value="Bordetella uptake gene, domain 1"/>
    <property type="match status" value="1"/>
</dbReference>
<name>A0A3P4AXE6_9BURK</name>
<evidence type="ECO:0000313" key="3">
    <source>
        <dbReference type="EMBL" id="VCU68733.1"/>
    </source>
</evidence>
<organism evidence="3 4">
    <name type="scientific">Pigmentiphaga humi</name>
    <dbReference type="NCBI Taxonomy" id="2478468"/>
    <lineage>
        <taxon>Bacteria</taxon>
        <taxon>Pseudomonadati</taxon>
        <taxon>Pseudomonadota</taxon>
        <taxon>Betaproteobacteria</taxon>
        <taxon>Burkholderiales</taxon>
        <taxon>Alcaligenaceae</taxon>
        <taxon>Pigmentiphaga</taxon>
    </lineage>
</organism>
<dbReference type="PIRSF" id="PIRSF017082">
    <property type="entry name" value="YflP"/>
    <property type="match status" value="1"/>
</dbReference>
<dbReference type="CDD" id="cd07012">
    <property type="entry name" value="PBP2_Bug_TTT"/>
    <property type="match status" value="1"/>
</dbReference>
<evidence type="ECO:0000256" key="1">
    <source>
        <dbReference type="ARBA" id="ARBA00006987"/>
    </source>
</evidence>
<keyword evidence="4" id="KW-1185">Reference proteome</keyword>
<keyword evidence="3" id="KW-0675">Receptor</keyword>
<dbReference type="Gene3D" id="3.40.190.10">
    <property type="entry name" value="Periplasmic binding protein-like II"/>
    <property type="match status" value="1"/>
</dbReference>
<gene>
    <name evidence="3" type="ORF">PIGHUM_00791</name>
</gene>
<reference evidence="3 4" key="1">
    <citation type="submission" date="2018-10" db="EMBL/GenBank/DDBJ databases">
        <authorList>
            <person name="Criscuolo A."/>
        </authorList>
    </citation>
    <scope>NUCLEOTIDE SEQUENCE [LARGE SCALE GENOMIC DNA]</scope>
    <source>
        <strain evidence="3">DnA1</strain>
    </source>
</reference>
<protein>
    <submittedName>
        <fullName evidence="3">Tripartite tricarboxylate transporter family receptor</fullName>
    </submittedName>
</protein>
<dbReference type="PANTHER" id="PTHR42928:SF5">
    <property type="entry name" value="BLR1237 PROTEIN"/>
    <property type="match status" value="1"/>
</dbReference>
<feature type="signal peptide" evidence="2">
    <location>
        <begin position="1"/>
        <end position="28"/>
    </location>
</feature>
<proteinExistence type="inferred from homology"/>
<keyword evidence="2" id="KW-0732">Signal</keyword>
<dbReference type="PANTHER" id="PTHR42928">
    <property type="entry name" value="TRICARBOXYLATE-BINDING PROTEIN"/>
    <property type="match status" value="1"/>
</dbReference>
<dbReference type="Pfam" id="PF03401">
    <property type="entry name" value="TctC"/>
    <property type="match status" value="1"/>
</dbReference>
<dbReference type="RefSeq" id="WP_124077964.1">
    <property type="nucleotide sequence ID" value="NZ_UWPJ01000008.1"/>
</dbReference>